<proteinExistence type="predicted"/>
<reference evidence="1 2" key="1">
    <citation type="submission" date="2024-01" db="EMBL/GenBank/DDBJ databases">
        <authorList>
            <person name="Waweru B."/>
        </authorList>
    </citation>
    <scope>NUCLEOTIDE SEQUENCE [LARGE SCALE GENOMIC DNA]</scope>
</reference>
<keyword evidence="2" id="KW-1185">Reference proteome</keyword>
<gene>
    <name evidence="1" type="ORF">DCAF_LOCUS1798</name>
</gene>
<feature type="non-terminal residue" evidence="1">
    <location>
        <position position="77"/>
    </location>
</feature>
<evidence type="ECO:0000313" key="1">
    <source>
        <dbReference type="EMBL" id="CAK7324161.1"/>
    </source>
</evidence>
<dbReference type="AlphaFoldDB" id="A0AAV1QR32"/>
<dbReference type="Proteomes" id="UP001314170">
    <property type="component" value="Unassembled WGS sequence"/>
</dbReference>
<evidence type="ECO:0000313" key="2">
    <source>
        <dbReference type="Proteomes" id="UP001314170"/>
    </source>
</evidence>
<sequence length="77" mass="8683">MIISGDVTKKTKSCSSILSGIPGGKWEQAMRLASPSCEFRTCAEYMPCTKSIQRLNTKKRTKQLFNKIQEKPAERSE</sequence>
<dbReference type="EMBL" id="CAWUPB010000246">
    <property type="protein sequence ID" value="CAK7324161.1"/>
    <property type="molecule type" value="Genomic_DNA"/>
</dbReference>
<comment type="caution">
    <text evidence="1">The sequence shown here is derived from an EMBL/GenBank/DDBJ whole genome shotgun (WGS) entry which is preliminary data.</text>
</comment>
<accession>A0AAV1QR32</accession>
<name>A0AAV1QR32_9ROSI</name>
<organism evidence="1 2">
    <name type="scientific">Dovyalis caffra</name>
    <dbReference type="NCBI Taxonomy" id="77055"/>
    <lineage>
        <taxon>Eukaryota</taxon>
        <taxon>Viridiplantae</taxon>
        <taxon>Streptophyta</taxon>
        <taxon>Embryophyta</taxon>
        <taxon>Tracheophyta</taxon>
        <taxon>Spermatophyta</taxon>
        <taxon>Magnoliopsida</taxon>
        <taxon>eudicotyledons</taxon>
        <taxon>Gunneridae</taxon>
        <taxon>Pentapetalae</taxon>
        <taxon>rosids</taxon>
        <taxon>fabids</taxon>
        <taxon>Malpighiales</taxon>
        <taxon>Salicaceae</taxon>
        <taxon>Flacourtieae</taxon>
        <taxon>Dovyalis</taxon>
    </lineage>
</organism>
<protein>
    <submittedName>
        <fullName evidence="1">Uncharacterized protein</fullName>
    </submittedName>
</protein>